<protein>
    <submittedName>
        <fullName evidence="6">TetR family transcriptional regulator</fullName>
    </submittedName>
</protein>
<evidence type="ECO:0000256" key="2">
    <source>
        <dbReference type="ARBA" id="ARBA00023015"/>
    </source>
</evidence>
<keyword evidence="2" id="KW-0805">Transcription regulation</keyword>
<dbReference type="InterPro" id="IPR036271">
    <property type="entry name" value="Tet_transcr_reg_TetR-rel_C_sf"/>
</dbReference>
<feature type="domain" description="Tetracycline repressor TetR C-terminal" evidence="5">
    <location>
        <begin position="76"/>
        <end position="205"/>
    </location>
</feature>
<dbReference type="Pfam" id="PF02909">
    <property type="entry name" value="TetR_C_1"/>
    <property type="match status" value="1"/>
</dbReference>
<evidence type="ECO:0000256" key="4">
    <source>
        <dbReference type="ARBA" id="ARBA00023163"/>
    </source>
</evidence>
<evidence type="ECO:0000259" key="5">
    <source>
        <dbReference type="Pfam" id="PF02909"/>
    </source>
</evidence>
<evidence type="ECO:0000313" key="7">
    <source>
        <dbReference type="Proteomes" id="UP000284605"/>
    </source>
</evidence>
<evidence type="ECO:0000256" key="3">
    <source>
        <dbReference type="ARBA" id="ARBA00023125"/>
    </source>
</evidence>
<dbReference type="PANTHER" id="PTHR30055">
    <property type="entry name" value="HTH-TYPE TRANSCRIPTIONAL REGULATOR RUTR"/>
    <property type="match status" value="1"/>
</dbReference>
<dbReference type="InterPro" id="IPR050109">
    <property type="entry name" value="HTH-type_TetR-like_transc_reg"/>
</dbReference>
<keyword evidence="4" id="KW-0804">Transcription</keyword>
<accession>A0A418W982</accession>
<evidence type="ECO:0000313" key="6">
    <source>
        <dbReference type="EMBL" id="RJF86580.1"/>
    </source>
</evidence>
<dbReference type="InterPro" id="IPR003012">
    <property type="entry name" value="Tet_transcr_reg_TetR"/>
</dbReference>
<evidence type="ECO:0000256" key="1">
    <source>
        <dbReference type="ARBA" id="ARBA00022491"/>
    </source>
</evidence>
<comment type="caution">
    <text evidence="6">The sequence shown here is derived from an EMBL/GenBank/DDBJ whole genome shotgun (WGS) entry which is preliminary data.</text>
</comment>
<dbReference type="InterPro" id="IPR004111">
    <property type="entry name" value="Repressor_TetR_C"/>
</dbReference>
<dbReference type="OrthoDB" id="4427109at2"/>
<dbReference type="SUPFAM" id="SSF46689">
    <property type="entry name" value="Homeodomain-like"/>
    <property type="match status" value="1"/>
</dbReference>
<dbReference type="SUPFAM" id="SSF48498">
    <property type="entry name" value="Tetracyclin repressor-like, C-terminal domain"/>
    <property type="match status" value="1"/>
</dbReference>
<proteinExistence type="predicted"/>
<dbReference type="PANTHER" id="PTHR30055:SF151">
    <property type="entry name" value="TRANSCRIPTIONAL REGULATORY PROTEIN"/>
    <property type="match status" value="1"/>
</dbReference>
<sequence length="228" mass="24195">MKESRGKGRPARIDKAQVVEAALAVGLGNLTMKAVAGRLGVGTAALYYHVKDRDELMSLVAVTLIAKADLPDAIEPEAWRAALHRTAHGLRAKFRAADGLAEYAFCDPSMPGEILKLHEVGTAGLVAAGFTPRTAWLALRSVVDFVEASVFREQKHPVATETALAARIETMGPPLFPTLRQAFAQAGPAPIDEMFDYGLERLLDGSSGITDSPLLLGGEGISPIPADI</sequence>
<dbReference type="Gene3D" id="1.10.357.10">
    <property type="entry name" value="Tetracycline Repressor, domain 2"/>
    <property type="match status" value="1"/>
</dbReference>
<dbReference type="GO" id="GO:0003700">
    <property type="term" value="F:DNA-binding transcription factor activity"/>
    <property type="evidence" value="ECO:0007669"/>
    <property type="project" value="TreeGrafter"/>
</dbReference>
<keyword evidence="1" id="KW-0678">Repressor</keyword>
<gene>
    <name evidence="6" type="ORF">D3874_05720</name>
</gene>
<dbReference type="EMBL" id="QYUK01000011">
    <property type="protein sequence ID" value="RJF86580.1"/>
    <property type="molecule type" value="Genomic_DNA"/>
</dbReference>
<dbReference type="GO" id="GO:0000976">
    <property type="term" value="F:transcription cis-regulatory region binding"/>
    <property type="evidence" value="ECO:0007669"/>
    <property type="project" value="TreeGrafter"/>
</dbReference>
<dbReference type="InterPro" id="IPR009057">
    <property type="entry name" value="Homeodomain-like_sf"/>
</dbReference>
<keyword evidence="7" id="KW-1185">Reference proteome</keyword>
<dbReference type="PRINTS" id="PR00400">
    <property type="entry name" value="TETREPRESSOR"/>
</dbReference>
<name>A0A418W982_9PROT</name>
<reference evidence="6 7" key="1">
    <citation type="submission" date="2018-09" db="EMBL/GenBank/DDBJ databases">
        <authorList>
            <person name="Zhu H."/>
        </authorList>
    </citation>
    <scope>NUCLEOTIDE SEQUENCE [LARGE SCALE GENOMIC DNA]</scope>
    <source>
        <strain evidence="6 7">K1W22B-8</strain>
    </source>
</reference>
<dbReference type="GO" id="GO:0045892">
    <property type="term" value="P:negative regulation of DNA-templated transcription"/>
    <property type="evidence" value="ECO:0007669"/>
    <property type="project" value="InterPro"/>
</dbReference>
<dbReference type="AlphaFoldDB" id="A0A418W982"/>
<keyword evidence="3" id="KW-0238">DNA-binding</keyword>
<dbReference type="Proteomes" id="UP000284605">
    <property type="component" value="Unassembled WGS sequence"/>
</dbReference>
<dbReference type="GO" id="GO:0046677">
    <property type="term" value="P:response to antibiotic"/>
    <property type="evidence" value="ECO:0007669"/>
    <property type="project" value="InterPro"/>
</dbReference>
<organism evidence="6 7">
    <name type="scientific">Oleomonas cavernae</name>
    <dbReference type="NCBI Taxonomy" id="2320859"/>
    <lineage>
        <taxon>Bacteria</taxon>
        <taxon>Pseudomonadati</taxon>
        <taxon>Pseudomonadota</taxon>
        <taxon>Alphaproteobacteria</taxon>
        <taxon>Acetobacterales</taxon>
        <taxon>Acetobacteraceae</taxon>
        <taxon>Oleomonas</taxon>
    </lineage>
</organism>
<dbReference type="RefSeq" id="WP_119777225.1">
    <property type="nucleotide sequence ID" value="NZ_QYUK01000011.1"/>
</dbReference>